<name>A5KQB3_9FIRM</name>
<dbReference type="Proteomes" id="UP000003577">
    <property type="component" value="Unassembled WGS sequence"/>
</dbReference>
<dbReference type="PROSITE" id="PS50893">
    <property type="entry name" value="ABC_TRANSPORTER_2"/>
    <property type="match status" value="1"/>
</dbReference>
<gene>
    <name evidence="4" type="ORF">RUMTOR_02451</name>
</gene>
<organism evidence="4 5">
    <name type="scientific">[Ruminococcus] torques ATCC 27756</name>
    <dbReference type="NCBI Taxonomy" id="411460"/>
    <lineage>
        <taxon>Bacteria</taxon>
        <taxon>Bacillati</taxon>
        <taxon>Bacillota</taxon>
        <taxon>Clostridia</taxon>
        <taxon>Lachnospirales</taxon>
        <taxon>Lachnospiraceae</taxon>
        <taxon>Mediterraneibacter</taxon>
    </lineage>
</organism>
<dbReference type="AlphaFoldDB" id="A5KQB3"/>
<evidence type="ECO:0000256" key="2">
    <source>
        <dbReference type="ARBA" id="ARBA00022840"/>
    </source>
</evidence>
<reference evidence="4 5" key="2">
    <citation type="submission" date="2007-04" db="EMBL/GenBank/DDBJ databases">
        <title>Draft genome sequence of Ruminococcus torques (ATCC 27756).</title>
        <authorList>
            <person name="Sudarsanam P."/>
            <person name="Ley R."/>
            <person name="Guruge J."/>
            <person name="Turnbaugh P.J."/>
            <person name="Mahowald M."/>
            <person name="Liep D."/>
            <person name="Gordon J."/>
        </authorList>
    </citation>
    <scope>NUCLEOTIDE SEQUENCE [LARGE SCALE GENOMIC DNA]</scope>
    <source>
        <strain evidence="4 5">ATCC 27756</strain>
    </source>
</reference>
<dbReference type="Gene3D" id="3.40.50.300">
    <property type="entry name" value="P-loop containing nucleotide triphosphate hydrolases"/>
    <property type="match status" value="1"/>
</dbReference>
<evidence type="ECO:0000259" key="3">
    <source>
        <dbReference type="PROSITE" id="PS50893"/>
    </source>
</evidence>
<dbReference type="InterPro" id="IPR027417">
    <property type="entry name" value="P-loop_NTPase"/>
</dbReference>
<dbReference type="SMART" id="SM00382">
    <property type="entry name" value="AAA"/>
    <property type="match status" value="1"/>
</dbReference>
<keyword evidence="1" id="KW-0547">Nucleotide-binding</keyword>
<dbReference type="PANTHER" id="PTHR43158:SF5">
    <property type="entry name" value="ABC TRANSPORTER, ATP-BINDING PROTEIN"/>
    <property type="match status" value="1"/>
</dbReference>
<dbReference type="PaxDb" id="411460-RUMTOR_02451"/>
<keyword evidence="2 4" id="KW-0067">ATP-binding</keyword>
<dbReference type="InterPro" id="IPR003439">
    <property type="entry name" value="ABC_transporter-like_ATP-bd"/>
</dbReference>
<dbReference type="EMBL" id="AAVP02000016">
    <property type="protein sequence ID" value="EDK23303.1"/>
    <property type="molecule type" value="Genomic_DNA"/>
</dbReference>
<feature type="domain" description="ABC transporter" evidence="3">
    <location>
        <begin position="4"/>
        <end position="206"/>
    </location>
</feature>
<dbReference type="PANTHER" id="PTHR43158">
    <property type="entry name" value="SKFA PEPTIDE EXPORT ATP-BINDING PROTEIN SKFE"/>
    <property type="match status" value="1"/>
</dbReference>
<evidence type="ECO:0000313" key="4">
    <source>
        <dbReference type="EMBL" id="EDK23303.1"/>
    </source>
</evidence>
<evidence type="ECO:0000256" key="1">
    <source>
        <dbReference type="ARBA" id="ARBA00022741"/>
    </source>
</evidence>
<protein>
    <submittedName>
        <fullName evidence="4">ABC transporter, ATP-binding protein</fullName>
    </submittedName>
</protein>
<evidence type="ECO:0000313" key="5">
    <source>
        <dbReference type="Proteomes" id="UP000003577"/>
    </source>
</evidence>
<dbReference type="GO" id="GO:0005524">
    <property type="term" value="F:ATP binding"/>
    <property type="evidence" value="ECO:0007669"/>
    <property type="project" value="UniProtKB-KW"/>
</dbReference>
<dbReference type="RefSeq" id="WP_004847461.1">
    <property type="nucleotide sequence ID" value="NZ_DS264365.1"/>
</dbReference>
<dbReference type="SUPFAM" id="SSF52540">
    <property type="entry name" value="P-loop containing nucleoside triphosphate hydrolases"/>
    <property type="match status" value="1"/>
</dbReference>
<comment type="caution">
    <text evidence="4">The sequence shown here is derived from an EMBL/GenBank/DDBJ whole genome shotgun (WGS) entry which is preliminary data.</text>
</comment>
<proteinExistence type="predicted"/>
<reference evidence="4 5" key="1">
    <citation type="submission" date="2007-03" db="EMBL/GenBank/DDBJ databases">
        <authorList>
            <person name="Fulton L."/>
            <person name="Clifton S."/>
            <person name="Fulton B."/>
            <person name="Xu J."/>
            <person name="Minx P."/>
            <person name="Pepin K.H."/>
            <person name="Johnson M."/>
            <person name="Thiruvilangam P."/>
            <person name="Bhonagiri V."/>
            <person name="Nash W.E."/>
            <person name="Mardis E.R."/>
            <person name="Wilson R.K."/>
        </authorList>
    </citation>
    <scope>NUCLEOTIDE SEQUENCE [LARGE SCALE GENOMIC DNA]</scope>
    <source>
        <strain evidence="4 5">ATCC 27756</strain>
    </source>
</reference>
<accession>A5KQB3</accession>
<dbReference type="HOGENOM" id="CLU_000604_1_2_9"/>
<dbReference type="InterPro" id="IPR003593">
    <property type="entry name" value="AAA+_ATPase"/>
</dbReference>
<dbReference type="GO" id="GO:0016887">
    <property type="term" value="F:ATP hydrolysis activity"/>
    <property type="evidence" value="ECO:0007669"/>
    <property type="project" value="InterPro"/>
</dbReference>
<sequence>MNKIQIKNITKKYNNLTALDDVSFSFEFGKIYGLLGRNGAGKSTLINIIANRIFADEGMILVDDIPAKENMQVHEKVFCMSEADLYDKDLKIKEHFRWINRFYDCFDLNKALTIAKMFDLDINKKFRSLSKGYQSIFKLTAALSLNIPYVIFDEPVLGLDANHRELFYELLLQDFENNERTIIIATHLIEEVTNIIEEVVLIDHGS</sequence>
<dbReference type="Pfam" id="PF00005">
    <property type="entry name" value="ABC_tran"/>
    <property type="match status" value="1"/>
</dbReference>
<dbReference type="CDD" id="cd03230">
    <property type="entry name" value="ABC_DR_subfamily_A"/>
    <property type="match status" value="1"/>
</dbReference>